<dbReference type="InterPro" id="IPR010035">
    <property type="entry name" value="Thi_S"/>
</dbReference>
<evidence type="ECO:0000313" key="2">
    <source>
        <dbReference type="Proteomes" id="UP000001572"/>
    </source>
</evidence>
<protein>
    <submittedName>
        <fullName evidence="1">Thiamine biosynthesis protein ThiS</fullName>
    </submittedName>
</protein>
<evidence type="ECO:0000313" key="1">
    <source>
        <dbReference type="EMBL" id="ABR49630.1"/>
    </source>
</evidence>
<dbReference type="Pfam" id="PF02597">
    <property type="entry name" value="ThiS"/>
    <property type="match status" value="1"/>
</dbReference>
<dbReference type="RefSeq" id="WP_012064593.1">
    <property type="nucleotide sequence ID" value="NC_009633.1"/>
</dbReference>
<dbReference type="KEGG" id="amt:Amet_3502"/>
<accession>A6TTW2</accession>
<dbReference type="Gene3D" id="3.10.20.30">
    <property type="match status" value="1"/>
</dbReference>
<gene>
    <name evidence="1" type="ordered locus">Amet_3502</name>
</gene>
<sequence length="71" mass="8142">MKIKINGEEKELQKEVNILELLVIQEVQMPEMVSVELNGEIVDRDDFENTLLKENDVIELLYFMGGGTFGL</sequence>
<dbReference type="HOGENOM" id="CLU_174611_3_2_9"/>
<dbReference type="OrthoDB" id="9810692at2"/>
<proteinExistence type="predicted"/>
<dbReference type="STRING" id="293826.Amet_3502"/>
<dbReference type="InterPro" id="IPR016155">
    <property type="entry name" value="Mopterin_synth/thiamin_S_b"/>
</dbReference>
<reference evidence="2" key="1">
    <citation type="journal article" date="2016" name="Genome Announc.">
        <title>Complete genome sequence of Alkaliphilus metalliredigens strain QYMF, an alkaliphilic and metal-reducing bacterium isolated from borax-contaminated leachate ponds.</title>
        <authorList>
            <person name="Hwang C."/>
            <person name="Copeland A."/>
            <person name="Lucas S."/>
            <person name="Lapidus A."/>
            <person name="Barry K."/>
            <person name="Detter J.C."/>
            <person name="Glavina Del Rio T."/>
            <person name="Hammon N."/>
            <person name="Israni S."/>
            <person name="Dalin E."/>
            <person name="Tice H."/>
            <person name="Pitluck S."/>
            <person name="Chertkov O."/>
            <person name="Brettin T."/>
            <person name="Bruce D."/>
            <person name="Han C."/>
            <person name="Schmutz J."/>
            <person name="Larimer F."/>
            <person name="Land M.L."/>
            <person name="Hauser L."/>
            <person name="Kyrpides N."/>
            <person name="Mikhailova N."/>
            <person name="Ye Q."/>
            <person name="Zhou J."/>
            <person name="Richardson P."/>
            <person name="Fields M.W."/>
        </authorList>
    </citation>
    <scope>NUCLEOTIDE SEQUENCE [LARGE SCALE GENOMIC DNA]</scope>
    <source>
        <strain evidence="2">QYMF</strain>
    </source>
</reference>
<name>A6TTW2_ALKMQ</name>
<dbReference type="Proteomes" id="UP000001572">
    <property type="component" value="Chromosome"/>
</dbReference>
<dbReference type="InterPro" id="IPR012675">
    <property type="entry name" value="Beta-grasp_dom_sf"/>
</dbReference>
<dbReference type="PANTHER" id="PTHR34472">
    <property type="entry name" value="SULFUR CARRIER PROTEIN THIS"/>
    <property type="match status" value="1"/>
</dbReference>
<dbReference type="InterPro" id="IPR003749">
    <property type="entry name" value="ThiS/MoaD-like"/>
</dbReference>
<dbReference type="CDD" id="cd00565">
    <property type="entry name" value="Ubl_ThiS"/>
    <property type="match status" value="1"/>
</dbReference>
<dbReference type="PANTHER" id="PTHR34472:SF1">
    <property type="entry name" value="SULFUR CARRIER PROTEIN THIS"/>
    <property type="match status" value="1"/>
</dbReference>
<dbReference type="SUPFAM" id="SSF54285">
    <property type="entry name" value="MoaD/ThiS"/>
    <property type="match status" value="1"/>
</dbReference>
<dbReference type="NCBIfam" id="TIGR01683">
    <property type="entry name" value="thiS"/>
    <property type="match status" value="1"/>
</dbReference>
<dbReference type="AlphaFoldDB" id="A6TTW2"/>
<keyword evidence="2" id="KW-1185">Reference proteome</keyword>
<dbReference type="eggNOG" id="COG2104">
    <property type="taxonomic scope" value="Bacteria"/>
</dbReference>
<dbReference type="EMBL" id="CP000724">
    <property type="protein sequence ID" value="ABR49630.1"/>
    <property type="molecule type" value="Genomic_DNA"/>
</dbReference>
<organism evidence="1 2">
    <name type="scientific">Alkaliphilus metalliredigens (strain QYMF)</name>
    <dbReference type="NCBI Taxonomy" id="293826"/>
    <lineage>
        <taxon>Bacteria</taxon>
        <taxon>Bacillati</taxon>
        <taxon>Bacillota</taxon>
        <taxon>Clostridia</taxon>
        <taxon>Peptostreptococcales</taxon>
        <taxon>Natronincolaceae</taxon>
        <taxon>Alkaliphilus</taxon>
    </lineage>
</organism>